<protein>
    <submittedName>
        <fullName evidence="1">Uncharacterized protein</fullName>
    </submittedName>
</protein>
<organism evidence="1 2">
    <name type="scientific">Nephila pilipes</name>
    <name type="common">Giant wood spider</name>
    <name type="synonym">Nephila maculata</name>
    <dbReference type="NCBI Taxonomy" id="299642"/>
    <lineage>
        <taxon>Eukaryota</taxon>
        <taxon>Metazoa</taxon>
        <taxon>Ecdysozoa</taxon>
        <taxon>Arthropoda</taxon>
        <taxon>Chelicerata</taxon>
        <taxon>Arachnida</taxon>
        <taxon>Araneae</taxon>
        <taxon>Araneomorphae</taxon>
        <taxon>Entelegynae</taxon>
        <taxon>Araneoidea</taxon>
        <taxon>Nephilidae</taxon>
        <taxon>Nephila</taxon>
    </lineage>
</organism>
<dbReference type="AlphaFoldDB" id="A0A8X6P3D9"/>
<comment type="caution">
    <text evidence="1">The sequence shown here is derived from an EMBL/GenBank/DDBJ whole genome shotgun (WGS) entry which is preliminary data.</text>
</comment>
<keyword evidence="2" id="KW-1185">Reference proteome</keyword>
<gene>
    <name evidence="1" type="ORF">NPIL_367451</name>
</gene>
<evidence type="ECO:0000313" key="1">
    <source>
        <dbReference type="EMBL" id="GFT44768.1"/>
    </source>
</evidence>
<evidence type="ECO:0000313" key="2">
    <source>
        <dbReference type="Proteomes" id="UP000887013"/>
    </source>
</evidence>
<dbReference type="EMBL" id="BMAW01064351">
    <property type="protein sequence ID" value="GFT44768.1"/>
    <property type="molecule type" value="Genomic_DNA"/>
</dbReference>
<dbReference type="Proteomes" id="UP000887013">
    <property type="component" value="Unassembled WGS sequence"/>
</dbReference>
<proteinExistence type="predicted"/>
<reference evidence="1" key="1">
    <citation type="submission" date="2020-08" db="EMBL/GenBank/DDBJ databases">
        <title>Multicomponent nature underlies the extraordinary mechanical properties of spider dragline silk.</title>
        <authorList>
            <person name="Kono N."/>
            <person name="Nakamura H."/>
            <person name="Mori M."/>
            <person name="Yoshida Y."/>
            <person name="Ohtoshi R."/>
            <person name="Malay A.D."/>
            <person name="Moran D.A.P."/>
            <person name="Tomita M."/>
            <person name="Numata K."/>
            <person name="Arakawa K."/>
        </authorList>
    </citation>
    <scope>NUCLEOTIDE SEQUENCE</scope>
</reference>
<name>A0A8X6P3D9_NEPPI</name>
<accession>A0A8X6P3D9</accession>
<sequence length="106" mass="12203">MNSLLCDFASEINSEPLTYFNEEPDDLIPLALIMLFKDNLKIETLDFDNLNKIVSWLQKIWLVVSRLRKGGSERPAKCYKKSRICCAEAEENWSWNAQSDTGDEKG</sequence>